<accession>A0A2A6CY46</accession>
<reference evidence="2" key="1">
    <citation type="journal article" date="2008" name="Nat. Genet.">
        <title>The Pristionchus pacificus genome provides a unique perspective on nematode lifestyle and parasitism.</title>
        <authorList>
            <person name="Dieterich C."/>
            <person name="Clifton S.W."/>
            <person name="Schuster L.N."/>
            <person name="Chinwalla A."/>
            <person name="Delehaunty K."/>
            <person name="Dinkelacker I."/>
            <person name="Fulton L."/>
            <person name="Fulton R."/>
            <person name="Godfrey J."/>
            <person name="Minx P."/>
            <person name="Mitreva M."/>
            <person name="Roeseler W."/>
            <person name="Tian H."/>
            <person name="Witte H."/>
            <person name="Yang S.P."/>
            <person name="Wilson R.K."/>
            <person name="Sommer R.J."/>
        </authorList>
    </citation>
    <scope>NUCLEOTIDE SEQUENCE [LARGE SCALE GENOMIC DNA]</scope>
    <source>
        <strain evidence="2">PS312</strain>
    </source>
</reference>
<organism evidence="1 2">
    <name type="scientific">Pristionchus pacificus</name>
    <name type="common">Parasitic nematode worm</name>
    <dbReference type="NCBI Taxonomy" id="54126"/>
    <lineage>
        <taxon>Eukaryota</taxon>
        <taxon>Metazoa</taxon>
        <taxon>Ecdysozoa</taxon>
        <taxon>Nematoda</taxon>
        <taxon>Chromadorea</taxon>
        <taxon>Rhabditida</taxon>
        <taxon>Rhabditina</taxon>
        <taxon>Diplogasteromorpha</taxon>
        <taxon>Diplogasteroidea</taxon>
        <taxon>Neodiplogasteridae</taxon>
        <taxon>Pristionchus</taxon>
    </lineage>
</organism>
<sequence>MSLCLQPLYVFESPKLFILVIESEGESSGVRNDWNPPFEHPFQPGEVMKPSKLMMHLFLIFISVASLKFADIPKEKLAGFEHINAYRINYQFIMLISAITTTVAGSARPVHQSCEKRIATCERHCFAFCKNKDTAIVEARVKTLNTTKPAVDEKDCIDRAPLIVEGASAARRVRVFAPVNSRTMTERSAITTTVAGSARPVHQSCEKRIATCERHCFAFRKNKDTAIVEARVKTLNMTKPAVDEKDCIDRCTANCGGGECGPACQGLCTSQFSYDDRKEYESEFLELLGRLNKLTATTTYISASSSSSPSFSYSLHPWHSRTSLPTFSQVSSMCMYFYCHYGTPFVDHLKYTDGTRSGECIESCFYFQGLFESQPAAQKDLYKHLISTELAKNQLDCTEKWVAYYQDVSHPLPLPYSSDIGISVKFKEIPSEVLDGFQHINATTIAQGLVLYNNDYRYMCGFFYCHSDVGYDKTTCYDRVVGSRCTVYCDYFREHADMELTEKQFKSINSTEPAYGAYDCTEKCSRSCNEQSNKHIECLRECTYLCFWQMKLSNRKEHEQEFLELMMRLKKIGAV</sequence>
<protein>
    <submittedName>
        <fullName evidence="1">Uncharacterized protein</fullName>
    </submittedName>
</protein>
<dbReference type="AlphaFoldDB" id="A0A2A6CY46"/>
<keyword evidence="2" id="KW-1185">Reference proteome</keyword>
<dbReference type="Proteomes" id="UP000005239">
    <property type="component" value="Unassembled WGS sequence"/>
</dbReference>
<evidence type="ECO:0000313" key="2">
    <source>
        <dbReference type="Proteomes" id="UP000005239"/>
    </source>
</evidence>
<dbReference type="EnsemblMetazoa" id="PPA33491.1">
    <property type="protein sequence ID" value="PPA33491.1"/>
    <property type="gene ID" value="WBGene00206351"/>
</dbReference>
<reference evidence="1" key="2">
    <citation type="submission" date="2022-06" db="UniProtKB">
        <authorList>
            <consortium name="EnsemblMetazoa"/>
        </authorList>
    </citation>
    <scope>IDENTIFICATION</scope>
    <source>
        <strain evidence="1">PS312</strain>
    </source>
</reference>
<gene>
    <name evidence="1" type="primary">WBGene00206351</name>
</gene>
<accession>A0A8R1UJI6</accession>
<name>A0A2A6CY46_PRIPA</name>
<evidence type="ECO:0000313" key="1">
    <source>
        <dbReference type="EnsemblMetazoa" id="PPA33491.1"/>
    </source>
</evidence>
<proteinExistence type="predicted"/>